<evidence type="ECO:0000313" key="2">
    <source>
        <dbReference type="EMBL" id="KAL1247646.1"/>
    </source>
</evidence>
<evidence type="ECO:0000313" key="3">
    <source>
        <dbReference type="Proteomes" id="UP001558613"/>
    </source>
</evidence>
<feature type="region of interest" description="Disordered" evidence="1">
    <location>
        <begin position="87"/>
        <end position="107"/>
    </location>
</feature>
<protein>
    <submittedName>
        <fullName evidence="2">Uncharacterized protein</fullName>
    </submittedName>
</protein>
<proteinExistence type="predicted"/>
<comment type="caution">
    <text evidence="2">The sequence shown here is derived from an EMBL/GenBank/DDBJ whole genome shotgun (WGS) entry which is preliminary data.</text>
</comment>
<evidence type="ECO:0000256" key="1">
    <source>
        <dbReference type="SAM" id="MobiDB-lite"/>
    </source>
</evidence>
<feature type="compositionally biased region" description="Polar residues" evidence="1">
    <location>
        <begin position="93"/>
        <end position="103"/>
    </location>
</feature>
<dbReference type="Proteomes" id="UP001558613">
    <property type="component" value="Unassembled WGS sequence"/>
</dbReference>
<gene>
    <name evidence="2" type="ORF">QQF64_023022</name>
</gene>
<sequence length="134" mass="15777">MDLLSVNGSDDTHVRASSRQNYENTYEMDTYIKTKSFLRETRGEIRIKRRYRRQEGVTVLKRETTARKDPDRNQTVKLPENELERMPKPVAQIQPTDFPTGFTSIPEWDTSPVEDYEEVFTPFIPFNTRSRTQG</sequence>
<reference evidence="2 3" key="1">
    <citation type="submission" date="2023-09" db="EMBL/GenBank/DDBJ databases">
        <authorList>
            <person name="Wang M."/>
        </authorList>
    </citation>
    <scope>NUCLEOTIDE SEQUENCE [LARGE SCALE GENOMIC DNA]</scope>
    <source>
        <strain evidence="2">GT-2023</strain>
        <tissue evidence="2">Liver</tissue>
    </source>
</reference>
<accession>A0ABR3L6I1</accession>
<name>A0ABR3L6I1_9TELE</name>
<organism evidence="2 3">
    <name type="scientific">Cirrhinus molitorella</name>
    <name type="common">mud carp</name>
    <dbReference type="NCBI Taxonomy" id="172907"/>
    <lineage>
        <taxon>Eukaryota</taxon>
        <taxon>Metazoa</taxon>
        <taxon>Chordata</taxon>
        <taxon>Craniata</taxon>
        <taxon>Vertebrata</taxon>
        <taxon>Euteleostomi</taxon>
        <taxon>Actinopterygii</taxon>
        <taxon>Neopterygii</taxon>
        <taxon>Teleostei</taxon>
        <taxon>Ostariophysi</taxon>
        <taxon>Cypriniformes</taxon>
        <taxon>Cyprinidae</taxon>
        <taxon>Labeoninae</taxon>
        <taxon>Labeonini</taxon>
        <taxon>Cirrhinus</taxon>
    </lineage>
</organism>
<dbReference type="EMBL" id="JAYMGO010000025">
    <property type="protein sequence ID" value="KAL1247646.1"/>
    <property type="molecule type" value="Genomic_DNA"/>
</dbReference>
<keyword evidence="3" id="KW-1185">Reference proteome</keyword>